<keyword evidence="3 7" id="KW-0694">RNA-binding</keyword>
<comment type="caution">
    <text evidence="10">The sequence shown here is derived from an EMBL/GenBank/DDBJ whole genome shotgun (WGS) entry which is preliminary data.</text>
</comment>
<dbReference type="PANTHER" id="PTHR11831:SF4">
    <property type="entry name" value="SMALL RIBOSOMAL SUBUNIT PROTEIN US4M"/>
    <property type="match status" value="1"/>
</dbReference>
<evidence type="ECO:0000256" key="2">
    <source>
        <dbReference type="ARBA" id="ARBA00022730"/>
    </source>
</evidence>
<gene>
    <name evidence="7" type="primary">rpsD</name>
    <name evidence="10" type="ORF">COT49_00835</name>
</gene>
<protein>
    <recommendedName>
        <fullName evidence="6 7">Small ribosomal subunit protein uS4</fullName>
    </recommendedName>
</protein>
<dbReference type="Gene3D" id="1.10.1050.10">
    <property type="entry name" value="Ribosomal Protein S4 Delta 41, Chain A, domain 1"/>
    <property type="match status" value="1"/>
</dbReference>
<dbReference type="InterPro" id="IPR022801">
    <property type="entry name" value="Ribosomal_uS4"/>
</dbReference>
<dbReference type="EMBL" id="PEYT01000004">
    <property type="protein sequence ID" value="PIS23379.1"/>
    <property type="molecule type" value="Genomic_DNA"/>
</dbReference>
<dbReference type="SUPFAM" id="SSF55174">
    <property type="entry name" value="Alpha-L RNA-binding motif"/>
    <property type="match status" value="1"/>
</dbReference>
<proteinExistence type="inferred from homology"/>
<dbReference type="Pfam" id="PF01479">
    <property type="entry name" value="S4"/>
    <property type="match status" value="1"/>
</dbReference>
<comment type="subunit">
    <text evidence="7">Part of the 30S ribosomal subunit. Contacts protein S5. The interaction surface between S4 and S5 is involved in control of translational fidelity.</text>
</comment>
<evidence type="ECO:0000259" key="8">
    <source>
        <dbReference type="SMART" id="SM00363"/>
    </source>
</evidence>
<dbReference type="InterPro" id="IPR001912">
    <property type="entry name" value="Ribosomal_uS4_N"/>
</dbReference>
<evidence type="ECO:0000256" key="4">
    <source>
        <dbReference type="ARBA" id="ARBA00022980"/>
    </source>
</evidence>
<keyword evidence="5 7" id="KW-0687">Ribonucleoprotein</keyword>
<dbReference type="AlphaFoldDB" id="A0A2H0XGV0"/>
<keyword evidence="2 7" id="KW-0699">rRNA-binding</keyword>
<comment type="similarity">
    <text evidence="1 7">Belongs to the universal ribosomal protein uS4 family.</text>
</comment>
<evidence type="ECO:0000313" key="10">
    <source>
        <dbReference type="EMBL" id="PIS23379.1"/>
    </source>
</evidence>
<evidence type="ECO:0000313" key="11">
    <source>
        <dbReference type="Proteomes" id="UP000230340"/>
    </source>
</evidence>
<evidence type="ECO:0000256" key="3">
    <source>
        <dbReference type="ARBA" id="ARBA00022884"/>
    </source>
</evidence>
<dbReference type="HAMAP" id="MF_01306_B">
    <property type="entry name" value="Ribosomal_uS4_B"/>
    <property type="match status" value="1"/>
</dbReference>
<reference evidence="11" key="1">
    <citation type="submission" date="2017-09" db="EMBL/GenBank/DDBJ databases">
        <title>Depth-based differentiation of microbial function through sediment-hosted aquifers and enrichment of novel symbionts in the deep terrestrial subsurface.</title>
        <authorList>
            <person name="Probst A.J."/>
            <person name="Ladd B."/>
            <person name="Jarett J.K."/>
            <person name="Geller-Mcgrath D.E."/>
            <person name="Sieber C.M.K."/>
            <person name="Emerson J.B."/>
            <person name="Anantharaman K."/>
            <person name="Thomas B.C."/>
            <person name="Malmstrom R."/>
            <person name="Stieglmeier M."/>
            <person name="Klingl A."/>
            <person name="Woyke T."/>
            <person name="Ryan C.M."/>
            <person name="Banfield J.F."/>
        </authorList>
    </citation>
    <scope>NUCLEOTIDE SEQUENCE [LARGE SCALE GENOMIC DNA]</scope>
</reference>
<dbReference type="NCBIfam" id="NF003717">
    <property type="entry name" value="PRK05327.1"/>
    <property type="match status" value="1"/>
</dbReference>
<evidence type="ECO:0000256" key="1">
    <source>
        <dbReference type="ARBA" id="ARBA00007465"/>
    </source>
</evidence>
<comment type="function">
    <text evidence="7">One of the primary rRNA binding proteins, it binds directly to 16S rRNA where it nucleates assembly of the body of the 30S subunit.</text>
</comment>
<organism evidence="10 11">
    <name type="scientific">candidate division WWE3 bacterium CG08_land_8_20_14_0_20_40_13</name>
    <dbReference type="NCBI Taxonomy" id="1975084"/>
    <lineage>
        <taxon>Bacteria</taxon>
        <taxon>Katanobacteria</taxon>
    </lineage>
</organism>
<keyword evidence="4 7" id="KW-0689">Ribosomal protein</keyword>
<evidence type="ECO:0000256" key="7">
    <source>
        <dbReference type="HAMAP-Rule" id="MF_01306"/>
    </source>
</evidence>
<comment type="function">
    <text evidence="7">With S5 and S12 plays an important role in translational accuracy.</text>
</comment>
<dbReference type="Proteomes" id="UP000230340">
    <property type="component" value="Unassembled WGS sequence"/>
</dbReference>
<evidence type="ECO:0000256" key="6">
    <source>
        <dbReference type="ARBA" id="ARBA00035254"/>
    </source>
</evidence>
<dbReference type="GO" id="GO:0019843">
    <property type="term" value="F:rRNA binding"/>
    <property type="evidence" value="ECO:0007669"/>
    <property type="project" value="UniProtKB-UniRule"/>
</dbReference>
<dbReference type="InterPro" id="IPR005709">
    <property type="entry name" value="Ribosomal_uS4_bac-type"/>
</dbReference>
<dbReference type="GO" id="GO:0015935">
    <property type="term" value="C:small ribosomal subunit"/>
    <property type="evidence" value="ECO:0007669"/>
    <property type="project" value="InterPro"/>
</dbReference>
<dbReference type="FunFam" id="1.10.1050.10:FF:000001">
    <property type="entry name" value="30S ribosomal protein S4"/>
    <property type="match status" value="1"/>
</dbReference>
<feature type="domain" description="RNA-binding S4" evidence="8">
    <location>
        <begin position="99"/>
        <end position="167"/>
    </location>
</feature>
<dbReference type="SMART" id="SM01390">
    <property type="entry name" value="Ribosomal_S4"/>
    <property type="match status" value="1"/>
</dbReference>
<evidence type="ECO:0000259" key="9">
    <source>
        <dbReference type="SMART" id="SM01390"/>
    </source>
</evidence>
<dbReference type="InterPro" id="IPR036986">
    <property type="entry name" value="S4_RNA-bd_sf"/>
</dbReference>
<dbReference type="Gene3D" id="3.10.290.10">
    <property type="entry name" value="RNA-binding S4 domain"/>
    <property type="match status" value="1"/>
</dbReference>
<name>A0A2H0XGV0_UNCKA</name>
<dbReference type="SMART" id="SM00363">
    <property type="entry name" value="S4"/>
    <property type="match status" value="1"/>
</dbReference>
<evidence type="ECO:0000256" key="5">
    <source>
        <dbReference type="ARBA" id="ARBA00023274"/>
    </source>
</evidence>
<dbReference type="PROSITE" id="PS50889">
    <property type="entry name" value="S4"/>
    <property type="match status" value="1"/>
</dbReference>
<accession>A0A2H0XGV0</accession>
<dbReference type="GO" id="GO:0042274">
    <property type="term" value="P:ribosomal small subunit biogenesis"/>
    <property type="evidence" value="ECO:0007669"/>
    <property type="project" value="TreeGrafter"/>
</dbReference>
<feature type="domain" description="Small ribosomal subunit protein uS4 N-terminal" evidence="9">
    <location>
        <begin position="3"/>
        <end position="98"/>
    </location>
</feature>
<dbReference type="GO" id="GO:0006412">
    <property type="term" value="P:translation"/>
    <property type="evidence" value="ECO:0007669"/>
    <property type="project" value="UniProtKB-UniRule"/>
</dbReference>
<dbReference type="NCBIfam" id="TIGR01017">
    <property type="entry name" value="rpsD_bact"/>
    <property type="match status" value="1"/>
</dbReference>
<dbReference type="CDD" id="cd00165">
    <property type="entry name" value="S4"/>
    <property type="match status" value="1"/>
</dbReference>
<dbReference type="PANTHER" id="PTHR11831">
    <property type="entry name" value="30S 40S RIBOSOMAL PROTEIN"/>
    <property type="match status" value="1"/>
</dbReference>
<dbReference type="GO" id="GO:0003735">
    <property type="term" value="F:structural constituent of ribosome"/>
    <property type="evidence" value="ECO:0007669"/>
    <property type="project" value="InterPro"/>
</dbReference>
<dbReference type="InterPro" id="IPR002942">
    <property type="entry name" value="S4_RNA-bd"/>
</dbReference>
<sequence>MARYTGPKCRLCRREGTKLFLKGVRCESEKCGLTRRQSAPGVHGTAHRRKASDFGIQLREKQKVKRIYGVLERQFRKYFDAASKKSGVTGEFLLVTLERRLDNAVYRSNLAVSRAQARKYITEKKIMVNGKTVSIPSFSVKKGDKISSDYAKVQSEKELPVWITAKAKDFEILGLPVREDIKEDIQEQLIVEFYSR</sequence>
<dbReference type="Pfam" id="PF00163">
    <property type="entry name" value="Ribosomal_S4"/>
    <property type="match status" value="1"/>
</dbReference>